<accession>A0A233SAU9</accession>
<reference evidence="1 2" key="1">
    <citation type="submission" date="2016-07" db="EMBL/GenBank/DDBJ databases">
        <title>Draft genome of Streptomyces diastatochromogenes.</title>
        <authorList>
            <person name="Podduturi R."/>
            <person name="Lukassen M.B."/>
            <person name="Clausen N."/>
            <person name="Nielsen J.L."/>
            <person name="Jorgensen N.O."/>
        </authorList>
    </citation>
    <scope>NUCLEOTIDE SEQUENCE [LARGE SCALE GENOMIC DNA]</scope>
    <source>
        <strain evidence="1 2">DSM 40608</strain>
    </source>
</reference>
<gene>
    <name evidence="1" type="ORF">BEK98_25005</name>
</gene>
<sequence>MAFGTSRRRPTRVVVGTQQVQVEWDERPTFAAHRSALQIPAQYRCSRSWSHRMRRLDQERACSPRYGAQLRR</sequence>
<organism evidence="1 2">
    <name type="scientific">Streptomyces diastatochromogenes</name>
    <dbReference type="NCBI Taxonomy" id="42236"/>
    <lineage>
        <taxon>Bacteria</taxon>
        <taxon>Bacillati</taxon>
        <taxon>Actinomycetota</taxon>
        <taxon>Actinomycetes</taxon>
        <taxon>Kitasatosporales</taxon>
        <taxon>Streptomycetaceae</taxon>
        <taxon>Streptomyces</taxon>
    </lineage>
</organism>
<dbReference type="Proteomes" id="UP000215483">
    <property type="component" value="Unassembled WGS sequence"/>
</dbReference>
<name>A0A233SAU9_STRDA</name>
<keyword evidence="2" id="KW-1185">Reference proteome</keyword>
<comment type="caution">
    <text evidence="1">The sequence shown here is derived from an EMBL/GenBank/DDBJ whole genome shotgun (WGS) entry which is preliminary data.</text>
</comment>
<proteinExistence type="predicted"/>
<dbReference type="AlphaFoldDB" id="A0A233SAU9"/>
<evidence type="ECO:0000313" key="2">
    <source>
        <dbReference type="Proteomes" id="UP000215483"/>
    </source>
</evidence>
<protein>
    <submittedName>
        <fullName evidence="1">Uncharacterized protein</fullName>
    </submittedName>
</protein>
<dbReference type="EMBL" id="MCGQ01000022">
    <property type="protein sequence ID" value="OXY92752.1"/>
    <property type="molecule type" value="Genomic_DNA"/>
</dbReference>
<evidence type="ECO:0000313" key="1">
    <source>
        <dbReference type="EMBL" id="OXY92752.1"/>
    </source>
</evidence>